<name>A0A366JNB7_CYTFI</name>
<comment type="caution">
    <text evidence="1">The sequence shown here is derived from an EMBL/GenBank/DDBJ whole genome shotgun (WGS) entry which is preliminary data.</text>
</comment>
<organism evidence="1 2">
    <name type="scientific">Cytobacillus firmus</name>
    <name type="common">Bacillus firmus</name>
    <dbReference type="NCBI Taxonomy" id="1399"/>
    <lineage>
        <taxon>Bacteria</taxon>
        <taxon>Bacillati</taxon>
        <taxon>Bacillota</taxon>
        <taxon>Bacilli</taxon>
        <taxon>Bacillales</taxon>
        <taxon>Bacillaceae</taxon>
        <taxon>Cytobacillus</taxon>
    </lineage>
</organism>
<keyword evidence="2" id="KW-1185">Reference proteome</keyword>
<sequence length="149" mass="17184">MEDVQLAENIDDYLQQGIHGQKQTKPDERRKFLGSLRERVVIALKQPQMREDGIYPQVEDALKANSKAHLYLNGNMSYSYLSKYIKLASTYKVEYTIVTNKEHNSEIGLVLAYGYAIDKPEIFVERKTVKAEAKKEKKSGLLAKLFKRK</sequence>
<dbReference type="PIRSF" id="PIRSF034303">
    <property type="entry name" value="DUF1694"/>
    <property type="match status" value="1"/>
</dbReference>
<dbReference type="InterPro" id="IPR029064">
    <property type="entry name" value="Ribosomal_eL30-like_sf"/>
</dbReference>
<proteinExistence type="predicted"/>
<evidence type="ECO:0000313" key="1">
    <source>
        <dbReference type="EMBL" id="RBP88475.1"/>
    </source>
</evidence>
<dbReference type="Pfam" id="PF07997">
    <property type="entry name" value="DUF1694"/>
    <property type="match status" value="1"/>
</dbReference>
<dbReference type="SUPFAM" id="SSF160515">
    <property type="entry name" value="YueI-like"/>
    <property type="match status" value="1"/>
</dbReference>
<protein>
    <submittedName>
        <fullName evidence="1">Uncharacterized protein YueI</fullName>
    </submittedName>
</protein>
<accession>A0A366JNB7</accession>
<gene>
    <name evidence="1" type="ORF">DFO70_114103</name>
</gene>
<dbReference type="InterPro" id="IPR012543">
    <property type="entry name" value="DUF1694"/>
</dbReference>
<reference evidence="1 2" key="1">
    <citation type="submission" date="2018-06" db="EMBL/GenBank/DDBJ databases">
        <title>Freshwater and sediment microbial communities from various areas in North America, analyzing microbe dynamics in response to fracking.</title>
        <authorList>
            <person name="Lamendella R."/>
        </authorList>
    </citation>
    <scope>NUCLEOTIDE SEQUENCE [LARGE SCALE GENOMIC DNA]</scope>
    <source>
        <strain evidence="1 2">14_TX</strain>
    </source>
</reference>
<dbReference type="EMBL" id="QNSF01000014">
    <property type="protein sequence ID" value="RBP88475.1"/>
    <property type="molecule type" value="Genomic_DNA"/>
</dbReference>
<evidence type="ECO:0000313" key="2">
    <source>
        <dbReference type="Proteomes" id="UP000252731"/>
    </source>
</evidence>
<dbReference type="AlphaFoldDB" id="A0A366JNB7"/>
<dbReference type="STRING" id="1399.VL14_16860"/>
<dbReference type="Gene3D" id="3.30.1330.30">
    <property type="match status" value="1"/>
</dbReference>
<dbReference type="Proteomes" id="UP000252731">
    <property type="component" value="Unassembled WGS sequence"/>
</dbReference>